<organism evidence="1 2">
    <name type="scientific">Kinneretia aquatilis</name>
    <dbReference type="NCBI Taxonomy" id="2070761"/>
    <lineage>
        <taxon>Bacteria</taxon>
        <taxon>Pseudomonadati</taxon>
        <taxon>Pseudomonadota</taxon>
        <taxon>Betaproteobacteria</taxon>
        <taxon>Burkholderiales</taxon>
        <taxon>Sphaerotilaceae</taxon>
        <taxon>Roseateles</taxon>
    </lineage>
</organism>
<dbReference type="EMBL" id="POSP01000003">
    <property type="protein sequence ID" value="PND39326.1"/>
    <property type="molecule type" value="Genomic_DNA"/>
</dbReference>
<protein>
    <recommendedName>
        <fullName evidence="3">HPr-rel-A system PqqD family peptide chaperone</fullName>
    </recommendedName>
</protein>
<accession>A0A2N8L0W1</accession>
<reference evidence="1 2" key="1">
    <citation type="submission" date="2018-01" db="EMBL/GenBank/DDBJ databases">
        <title>Draft genome sequence of Paucibacter aquatile CR182 isolated from freshwater of the Nakdong River.</title>
        <authorList>
            <person name="Choi A."/>
            <person name="Chung E.J."/>
        </authorList>
    </citation>
    <scope>NUCLEOTIDE SEQUENCE [LARGE SCALE GENOMIC DNA]</scope>
    <source>
        <strain evidence="1 2">CR182</strain>
    </source>
</reference>
<proteinExistence type="predicted"/>
<evidence type="ECO:0008006" key="3">
    <source>
        <dbReference type="Google" id="ProtNLM"/>
    </source>
</evidence>
<dbReference type="AlphaFoldDB" id="A0A2N8L0W1"/>
<comment type="caution">
    <text evidence="1">The sequence shown here is derived from an EMBL/GenBank/DDBJ whole genome shotgun (WGS) entry which is preliminary data.</text>
</comment>
<evidence type="ECO:0000313" key="1">
    <source>
        <dbReference type="EMBL" id="PND39326.1"/>
    </source>
</evidence>
<name>A0A2N8L0W1_9BURK</name>
<sequence length="107" mass="11784">MVPLDDGSGGLSRWFSLRPKRLIWKSYDDGCVFFDLDSAETRLVSPLGHFLLEHLSRHLGGLLGADLVLRVHEEEPEVPMPECQAEVREALEALLAAGLLTSEPCAS</sequence>
<keyword evidence="2" id="KW-1185">Reference proteome</keyword>
<dbReference type="RefSeq" id="WP_102769244.1">
    <property type="nucleotide sequence ID" value="NZ_POSP01000003.1"/>
</dbReference>
<evidence type="ECO:0000313" key="2">
    <source>
        <dbReference type="Proteomes" id="UP000235916"/>
    </source>
</evidence>
<gene>
    <name evidence="1" type="ORF">C1O66_18520</name>
</gene>
<dbReference type="Proteomes" id="UP000235916">
    <property type="component" value="Unassembled WGS sequence"/>
</dbReference>